<evidence type="ECO:0000313" key="2">
    <source>
        <dbReference type="Proteomes" id="UP001163223"/>
    </source>
</evidence>
<sequence length="189" mass="20544">MLTIKIKGDGLKQIEQALEALSDEQGKRAIARAMNEVGKTMRGKVIRATAKQVGASQAIVKKRGRITSKPATAGSLSYVISSQGGHMLLKDFGAKQNRKGVRAKPWGQGRTFGGAFMGARPGLSTRKLGGNVFHRTGKERLPIQNMYGPAVPVEMVKGEAEATFRDYGEQRLPKRILHHITQTTKGTFS</sequence>
<name>A0ACD4NV52_9HYPH</name>
<reference evidence="1" key="1">
    <citation type="submission" date="2022-11" db="EMBL/GenBank/DDBJ databases">
        <title>beta-Carotene-producing bacterium, Jeongeuplla avenae sp. nov., alleviates the salt stress of Arabidopsis seedlings.</title>
        <authorList>
            <person name="Jiang L."/>
            <person name="Lee J."/>
        </authorList>
    </citation>
    <scope>NUCLEOTIDE SEQUENCE</scope>
    <source>
        <strain evidence="1">DY_R2A_6</strain>
    </source>
</reference>
<gene>
    <name evidence="1" type="ORF">OXU80_10610</name>
</gene>
<accession>A0ACD4NV52</accession>
<dbReference type="Proteomes" id="UP001163223">
    <property type="component" value="Chromosome"/>
</dbReference>
<protein>
    <submittedName>
        <fullName evidence="1">Phage tail protein</fullName>
    </submittedName>
</protein>
<evidence type="ECO:0000313" key="1">
    <source>
        <dbReference type="EMBL" id="WAJ30620.1"/>
    </source>
</evidence>
<dbReference type="EMBL" id="CP113520">
    <property type="protein sequence ID" value="WAJ30620.1"/>
    <property type="molecule type" value="Genomic_DNA"/>
</dbReference>
<proteinExistence type="predicted"/>
<keyword evidence="2" id="KW-1185">Reference proteome</keyword>
<organism evidence="1 2">
    <name type="scientific">Antarcticirhabdus aurantiaca</name>
    <dbReference type="NCBI Taxonomy" id="2606717"/>
    <lineage>
        <taxon>Bacteria</taxon>
        <taxon>Pseudomonadati</taxon>
        <taxon>Pseudomonadota</taxon>
        <taxon>Alphaproteobacteria</taxon>
        <taxon>Hyphomicrobiales</taxon>
        <taxon>Aurantimonadaceae</taxon>
        <taxon>Antarcticirhabdus</taxon>
    </lineage>
</organism>